<name>A0A3B0CJ01_9BACL</name>
<gene>
    <name evidence="3" type="ORF">D7M11_15350</name>
</gene>
<dbReference type="InterPro" id="IPR010318">
    <property type="entry name" value="S-Me-THD_N"/>
</dbReference>
<dbReference type="Gene3D" id="2.40.390.10">
    <property type="entry name" value="CV3147-like"/>
    <property type="match status" value="1"/>
</dbReference>
<dbReference type="InterPro" id="IPR024071">
    <property type="entry name" value="S-Me-THD_C_sf"/>
</dbReference>
<comment type="caution">
    <text evidence="3">The sequence shown here is derived from an EMBL/GenBank/DDBJ whole genome shotgun (WGS) entry which is preliminary data.</text>
</comment>
<dbReference type="InterPro" id="IPR048350">
    <property type="entry name" value="S-Me-THD-like_C"/>
</dbReference>
<evidence type="ECO:0000313" key="3">
    <source>
        <dbReference type="EMBL" id="RKN83956.1"/>
    </source>
</evidence>
<feature type="domain" description="S-Me-THD-like C-terminal" evidence="2">
    <location>
        <begin position="175"/>
        <end position="326"/>
    </location>
</feature>
<dbReference type="EMBL" id="RBAH01000010">
    <property type="protein sequence ID" value="RKN83956.1"/>
    <property type="molecule type" value="Genomic_DNA"/>
</dbReference>
<dbReference type="Proteomes" id="UP000282311">
    <property type="component" value="Unassembled WGS sequence"/>
</dbReference>
<sequence length="358" mass="37958">MAILKLDEQMVEYAVYGGAVLGGGGGGWIEEGLKIGRLALEIGQPKLLTVDEFADDDLLVTVSMVGAPAAKEQFVLPIHYAKALELLMQKLGRPVKGLNTNENGAGTTVNGWFQSAVTGIPLIDLACNGRAHPTGAMGSLNLTELDGYVSHQAAAGGKDERYMELSVSGTLEKAAGMIRKASVEAGGLVAVARNPVTVSYAKQHGAAGAISQAIETGRALLAHQGEAAIDSVVSKLGGKWVTSGTVTDFQLETKGGFDVGTVRIDDAYEMTFWNEYMTLEKDGERFATFPDLIMTLDAKTAKPIVTAAVEKGQRLAVITVPKEKLLLSSTMSNERLLKPVEDIIQKSIIPFAIPAKRS</sequence>
<protein>
    <submittedName>
        <fullName evidence="3">DUF917 family protein</fullName>
    </submittedName>
</protein>
<proteinExistence type="predicted"/>
<dbReference type="RefSeq" id="WP_120748120.1">
    <property type="nucleotide sequence ID" value="NZ_RBAH01000010.1"/>
</dbReference>
<dbReference type="OrthoDB" id="7441206at2"/>
<dbReference type="InterPro" id="IPR027479">
    <property type="entry name" value="S-Me-THD_N_sf"/>
</dbReference>
<reference evidence="3 4" key="1">
    <citation type="journal article" date="2007" name="Int. J. Syst. Evol. Microbiol.">
        <title>Paenibacillus ginsengarvi sp. nov., isolated from soil from ginseng cultivation.</title>
        <authorList>
            <person name="Yoon M.H."/>
            <person name="Ten L.N."/>
            <person name="Im W.T."/>
        </authorList>
    </citation>
    <scope>NUCLEOTIDE SEQUENCE [LARGE SCALE GENOMIC DNA]</scope>
    <source>
        <strain evidence="3 4">KCTC 13059</strain>
    </source>
</reference>
<organism evidence="3 4">
    <name type="scientific">Paenibacillus ginsengarvi</name>
    <dbReference type="NCBI Taxonomy" id="400777"/>
    <lineage>
        <taxon>Bacteria</taxon>
        <taxon>Bacillati</taxon>
        <taxon>Bacillota</taxon>
        <taxon>Bacilli</taxon>
        <taxon>Bacillales</taxon>
        <taxon>Paenibacillaceae</taxon>
        <taxon>Paenibacillus</taxon>
    </lineage>
</organism>
<dbReference type="AlphaFoldDB" id="A0A3B0CJ01"/>
<dbReference type="Pfam" id="PF06032">
    <property type="entry name" value="S-Me-THD_N"/>
    <property type="match status" value="1"/>
</dbReference>
<feature type="domain" description="S-Me-THD N-terminal" evidence="1">
    <location>
        <begin position="12"/>
        <end position="145"/>
    </location>
</feature>
<dbReference type="Gene3D" id="3.40.1610.10">
    <property type="entry name" value="CV3147-like domain"/>
    <property type="match status" value="1"/>
</dbReference>
<dbReference type="SUPFAM" id="SSF160991">
    <property type="entry name" value="CV3147-like"/>
    <property type="match status" value="1"/>
</dbReference>
<evidence type="ECO:0000259" key="2">
    <source>
        <dbReference type="Pfam" id="PF20906"/>
    </source>
</evidence>
<evidence type="ECO:0000313" key="4">
    <source>
        <dbReference type="Proteomes" id="UP000282311"/>
    </source>
</evidence>
<evidence type="ECO:0000259" key="1">
    <source>
        <dbReference type="Pfam" id="PF06032"/>
    </source>
</evidence>
<accession>A0A3B0CJ01</accession>
<dbReference type="Pfam" id="PF20906">
    <property type="entry name" value="S-Me-THD_C"/>
    <property type="match status" value="1"/>
</dbReference>
<keyword evidence="4" id="KW-1185">Reference proteome</keyword>